<dbReference type="EMBL" id="JAGGNH010000074">
    <property type="protein sequence ID" value="KAJ0960508.1"/>
    <property type="molecule type" value="Genomic_DNA"/>
</dbReference>
<dbReference type="OrthoDB" id="683906at2759"/>
<dbReference type="PANTHER" id="PTHR33057">
    <property type="entry name" value="TRANSCRIPTION REPRESSOR OFP7-RELATED"/>
    <property type="match status" value="1"/>
</dbReference>
<dbReference type="GO" id="GO:0005634">
    <property type="term" value="C:nucleus"/>
    <property type="evidence" value="ECO:0007669"/>
    <property type="project" value="UniProtKB-SubCell"/>
</dbReference>
<keyword evidence="2 6" id="KW-0678">Repressor</keyword>
<dbReference type="InterPro" id="IPR006458">
    <property type="entry name" value="Ovate_C"/>
</dbReference>
<dbReference type="Pfam" id="PF04844">
    <property type="entry name" value="Ovate"/>
    <property type="match status" value="1"/>
</dbReference>
<dbReference type="NCBIfam" id="TIGR01568">
    <property type="entry name" value="A_thal_3678"/>
    <property type="match status" value="1"/>
</dbReference>
<comment type="caution">
    <text evidence="8">The sequence shown here is derived from an EMBL/GenBank/DDBJ whole genome shotgun (WGS) entry which is preliminary data.</text>
</comment>
<evidence type="ECO:0000259" key="7">
    <source>
        <dbReference type="PROSITE" id="PS51754"/>
    </source>
</evidence>
<dbReference type="InterPro" id="IPR038933">
    <property type="entry name" value="Ovate"/>
</dbReference>
<dbReference type="PANTHER" id="PTHR33057:SF26">
    <property type="entry name" value="TRANSCRIPTION REPRESSOR OFP13"/>
    <property type="match status" value="1"/>
</dbReference>
<reference evidence="8 9" key="1">
    <citation type="journal article" date="2022" name="Hortic Res">
        <title>The genome of Dioscorea zingiberensis sheds light on the biosynthesis, origin and evolution of the medicinally important diosgenin saponins.</title>
        <authorList>
            <person name="Li Y."/>
            <person name="Tan C."/>
            <person name="Li Z."/>
            <person name="Guo J."/>
            <person name="Li S."/>
            <person name="Chen X."/>
            <person name="Wang C."/>
            <person name="Dai X."/>
            <person name="Yang H."/>
            <person name="Song W."/>
            <person name="Hou L."/>
            <person name="Xu J."/>
            <person name="Tong Z."/>
            <person name="Xu A."/>
            <person name="Yuan X."/>
            <person name="Wang W."/>
            <person name="Yang Q."/>
            <person name="Chen L."/>
            <person name="Sun Z."/>
            <person name="Wang K."/>
            <person name="Pan B."/>
            <person name="Chen J."/>
            <person name="Bao Y."/>
            <person name="Liu F."/>
            <person name="Qi X."/>
            <person name="Gang D.R."/>
            <person name="Wen J."/>
            <person name="Li J."/>
        </authorList>
    </citation>
    <scope>NUCLEOTIDE SEQUENCE [LARGE SCALE GENOMIC DNA]</scope>
    <source>
        <strain evidence="8">Dzin_1.0</strain>
    </source>
</reference>
<keyword evidence="3 6" id="KW-0805">Transcription regulation</keyword>
<evidence type="ECO:0000256" key="2">
    <source>
        <dbReference type="ARBA" id="ARBA00022491"/>
    </source>
</evidence>
<protein>
    <recommendedName>
        <fullName evidence="6">Transcription repressor</fullName>
    </recommendedName>
    <alternativeName>
        <fullName evidence="6">Ovate family protein</fullName>
    </alternativeName>
</protein>
<comment type="function">
    <text evidence="6">Transcriptional repressor that regulates multiple aspects of plant growth and development.</text>
</comment>
<organism evidence="8 9">
    <name type="scientific">Dioscorea zingiberensis</name>
    <dbReference type="NCBI Taxonomy" id="325984"/>
    <lineage>
        <taxon>Eukaryota</taxon>
        <taxon>Viridiplantae</taxon>
        <taxon>Streptophyta</taxon>
        <taxon>Embryophyta</taxon>
        <taxon>Tracheophyta</taxon>
        <taxon>Spermatophyta</taxon>
        <taxon>Magnoliopsida</taxon>
        <taxon>Liliopsida</taxon>
        <taxon>Dioscoreales</taxon>
        <taxon>Dioscoreaceae</taxon>
        <taxon>Dioscorea</taxon>
    </lineage>
</organism>
<feature type="domain" description="OVATE" evidence="7">
    <location>
        <begin position="120"/>
        <end position="176"/>
    </location>
</feature>
<evidence type="ECO:0000256" key="1">
    <source>
        <dbReference type="ARBA" id="ARBA00004123"/>
    </source>
</evidence>
<evidence type="ECO:0000256" key="5">
    <source>
        <dbReference type="ARBA" id="ARBA00023242"/>
    </source>
</evidence>
<evidence type="ECO:0000256" key="3">
    <source>
        <dbReference type="ARBA" id="ARBA00023015"/>
    </source>
</evidence>
<dbReference type="GO" id="GO:0045892">
    <property type="term" value="P:negative regulation of DNA-templated transcription"/>
    <property type="evidence" value="ECO:0007669"/>
    <property type="project" value="UniProtKB-UniRule"/>
</dbReference>
<dbReference type="AlphaFoldDB" id="A0A9D5BTN8"/>
<sequence length="211" mass="23705">MGKKLGFTSLFYNNSSRPWTYCKQARTKSFREGGDHECNNIDTVPKMRDLECLESTESFFTNTSEGSESFSTVTDGSEMEMVLQGMRSERLFFEPGGTSSIMEDARVTADTIPFKGSFAVTMESRDPYYDFRASMEEMVVVYGVEELEELLGFYLRVNGKETHGFILGAFIDLLLLLSSASFSYPSSCSSTSSFEIVEILEEEEERSNGSC</sequence>
<keyword evidence="5 6" id="KW-0539">Nucleus</keyword>
<dbReference type="Proteomes" id="UP001085076">
    <property type="component" value="Unassembled WGS sequence"/>
</dbReference>
<evidence type="ECO:0000256" key="6">
    <source>
        <dbReference type="RuleBase" id="RU367028"/>
    </source>
</evidence>
<name>A0A9D5BTN8_9LILI</name>
<keyword evidence="4 6" id="KW-0804">Transcription</keyword>
<evidence type="ECO:0000313" key="8">
    <source>
        <dbReference type="EMBL" id="KAJ0960508.1"/>
    </source>
</evidence>
<accession>A0A9D5BTN8</accession>
<dbReference type="PROSITE" id="PS51754">
    <property type="entry name" value="OVATE"/>
    <property type="match status" value="1"/>
</dbReference>
<gene>
    <name evidence="8" type="ORF">J5N97_001635</name>
</gene>
<evidence type="ECO:0000256" key="4">
    <source>
        <dbReference type="ARBA" id="ARBA00023163"/>
    </source>
</evidence>
<proteinExistence type="predicted"/>
<comment type="subcellular location">
    <subcellularLocation>
        <location evidence="1 6">Nucleus</location>
    </subcellularLocation>
</comment>
<evidence type="ECO:0000313" key="9">
    <source>
        <dbReference type="Proteomes" id="UP001085076"/>
    </source>
</evidence>
<keyword evidence="9" id="KW-1185">Reference proteome</keyword>